<dbReference type="InterPro" id="IPR005532">
    <property type="entry name" value="SUMF_dom"/>
</dbReference>
<dbReference type="EMBL" id="JEMA01000383">
    <property type="protein sequence ID" value="KYF70660.1"/>
    <property type="molecule type" value="Genomic_DNA"/>
</dbReference>
<dbReference type="InterPro" id="IPR016187">
    <property type="entry name" value="CTDL_fold"/>
</dbReference>
<feature type="domain" description="Sulfatase-modifying factor enzyme-like" evidence="1">
    <location>
        <begin position="48"/>
        <end position="286"/>
    </location>
</feature>
<dbReference type="InterPro" id="IPR042095">
    <property type="entry name" value="SUMF_sf"/>
</dbReference>
<gene>
    <name evidence="2" type="ORF">BE15_46070</name>
</gene>
<reference evidence="2 3" key="1">
    <citation type="submission" date="2014-02" db="EMBL/GenBank/DDBJ databases">
        <title>The small core and large imbalanced accessory genome model reveals a collaborative survival strategy of Sorangium cellulosum strains in nature.</title>
        <authorList>
            <person name="Han K."/>
            <person name="Peng R."/>
            <person name="Blom J."/>
            <person name="Li Y.-Z."/>
        </authorList>
    </citation>
    <scope>NUCLEOTIDE SEQUENCE [LARGE SCALE GENOMIC DNA]</scope>
    <source>
        <strain evidence="2 3">So0008-312</strain>
    </source>
</reference>
<evidence type="ECO:0000313" key="2">
    <source>
        <dbReference type="EMBL" id="KYF70660.1"/>
    </source>
</evidence>
<comment type="caution">
    <text evidence="2">The sequence shown here is derived from an EMBL/GenBank/DDBJ whole genome shotgun (WGS) entry which is preliminary data.</text>
</comment>
<dbReference type="Proteomes" id="UP000075260">
    <property type="component" value="Unassembled WGS sequence"/>
</dbReference>
<dbReference type="Pfam" id="PF03781">
    <property type="entry name" value="FGE-sulfatase"/>
    <property type="match status" value="1"/>
</dbReference>
<dbReference type="Gene3D" id="3.90.1580.10">
    <property type="entry name" value="paralog of FGE (formylglycine-generating enzyme)"/>
    <property type="match status" value="1"/>
</dbReference>
<dbReference type="AlphaFoldDB" id="A0A150QRR7"/>
<dbReference type="PANTHER" id="PTHR23150:SF19">
    <property type="entry name" value="FORMYLGLYCINE-GENERATING ENZYME"/>
    <property type="match status" value="1"/>
</dbReference>
<sequence length="310" mass="33344">MPGLPISCSTNTPGAGANCGVNGGDDCCSTLPVPGGTFNRLNLSSLPATVSDFYLDKYMITVGRFRQYIERTGGPTQANPPPVGGGAHPKIPNSGWDPSWNSKLTADTSALKTALICEQWDWPSWSNTPGAEEKKPIVCATWYELFAFCAWDGGRLPTQAEINYVSAGGNQQRIYPWGGASVEDIELDDASWCCQGDGTVAGACKTGYPSLYPCSPSDLTEVGKFPNGAGRWGHMDLAGNAYKATRDGSDIYQLLVPCNDCSRLDNNSNARFMHGGSFLAAGYKQTTDFQASYKGDDRRYYVTAMCARDL</sequence>
<name>A0A150QRR7_SORCE</name>
<dbReference type="InterPro" id="IPR051043">
    <property type="entry name" value="Sulfatase_Mod_Factor_Kinase"/>
</dbReference>
<accession>A0A150QRR7</accession>
<dbReference type="PANTHER" id="PTHR23150">
    <property type="entry name" value="SULFATASE MODIFYING FACTOR 1, 2"/>
    <property type="match status" value="1"/>
</dbReference>
<evidence type="ECO:0000259" key="1">
    <source>
        <dbReference type="Pfam" id="PF03781"/>
    </source>
</evidence>
<protein>
    <recommendedName>
        <fullName evidence="1">Sulfatase-modifying factor enzyme-like domain-containing protein</fullName>
    </recommendedName>
</protein>
<proteinExistence type="predicted"/>
<dbReference type="SUPFAM" id="SSF56436">
    <property type="entry name" value="C-type lectin-like"/>
    <property type="match status" value="1"/>
</dbReference>
<dbReference type="GO" id="GO:0120147">
    <property type="term" value="F:formylglycine-generating oxidase activity"/>
    <property type="evidence" value="ECO:0007669"/>
    <property type="project" value="TreeGrafter"/>
</dbReference>
<evidence type="ECO:0000313" key="3">
    <source>
        <dbReference type="Proteomes" id="UP000075260"/>
    </source>
</evidence>
<organism evidence="2 3">
    <name type="scientific">Sorangium cellulosum</name>
    <name type="common">Polyangium cellulosum</name>
    <dbReference type="NCBI Taxonomy" id="56"/>
    <lineage>
        <taxon>Bacteria</taxon>
        <taxon>Pseudomonadati</taxon>
        <taxon>Myxococcota</taxon>
        <taxon>Polyangia</taxon>
        <taxon>Polyangiales</taxon>
        <taxon>Polyangiaceae</taxon>
        <taxon>Sorangium</taxon>
    </lineage>
</organism>